<proteinExistence type="predicted"/>
<evidence type="ECO:0000313" key="2">
    <source>
        <dbReference type="EMBL" id="NXK55734.1"/>
    </source>
</evidence>
<comment type="caution">
    <text evidence="2">The sequence shown here is derived from an EMBL/GenBank/DDBJ whole genome shotgun (WGS) entry which is preliminary data.</text>
</comment>
<feature type="domain" description="Copine C-terminal" evidence="1">
    <location>
        <begin position="1"/>
        <end position="79"/>
    </location>
</feature>
<dbReference type="GO" id="GO:0005886">
    <property type="term" value="C:plasma membrane"/>
    <property type="evidence" value="ECO:0007669"/>
    <property type="project" value="TreeGrafter"/>
</dbReference>
<dbReference type="GO" id="GO:0071277">
    <property type="term" value="P:cellular response to calcium ion"/>
    <property type="evidence" value="ECO:0007669"/>
    <property type="project" value="TreeGrafter"/>
</dbReference>
<protein>
    <submittedName>
        <fullName evidence="2">CPNE8 protein</fullName>
    </submittedName>
</protein>
<dbReference type="GO" id="GO:0005544">
    <property type="term" value="F:calcium-dependent phospholipid binding"/>
    <property type="evidence" value="ECO:0007669"/>
    <property type="project" value="InterPro"/>
</dbReference>
<dbReference type="Proteomes" id="UP000537522">
    <property type="component" value="Unassembled WGS sequence"/>
</dbReference>
<evidence type="ECO:0000259" key="1">
    <source>
        <dbReference type="Pfam" id="PF07002"/>
    </source>
</evidence>
<keyword evidence="3" id="KW-1185">Reference proteome</keyword>
<dbReference type="SUPFAM" id="SSF53300">
    <property type="entry name" value="vWA-like"/>
    <property type="match status" value="1"/>
</dbReference>
<dbReference type="Pfam" id="PF07002">
    <property type="entry name" value="Copine"/>
    <property type="match status" value="1"/>
</dbReference>
<dbReference type="InterPro" id="IPR010734">
    <property type="entry name" value="Copine_C"/>
</dbReference>
<feature type="non-terminal residue" evidence="2">
    <location>
        <position position="79"/>
    </location>
</feature>
<evidence type="ECO:0000313" key="3">
    <source>
        <dbReference type="Proteomes" id="UP000537522"/>
    </source>
</evidence>
<dbReference type="InterPro" id="IPR045052">
    <property type="entry name" value="Copine"/>
</dbReference>
<name>A0A7L0KFE0_CHATO</name>
<reference evidence="2 3" key="1">
    <citation type="submission" date="2019-09" db="EMBL/GenBank/DDBJ databases">
        <title>Bird 10,000 Genomes (B10K) Project - Family phase.</title>
        <authorList>
            <person name="Zhang G."/>
        </authorList>
    </citation>
    <scope>NUCLEOTIDE SEQUENCE [LARGE SCALE GENOMIC DNA]</scope>
    <source>
        <strain evidence="2">B10K-DU-011-36</strain>
        <tissue evidence="2">Muscle</tissue>
    </source>
</reference>
<dbReference type="InterPro" id="IPR036465">
    <property type="entry name" value="vWFA_dom_sf"/>
</dbReference>
<gene>
    <name evidence="2" type="primary">Cpne8</name>
    <name evidence="2" type="ORF">CHATOR_R02075</name>
</gene>
<accession>A0A7L0KFE0</accession>
<dbReference type="AlphaFoldDB" id="A0A7L0KFE0"/>
<dbReference type="EMBL" id="VXAL01018210">
    <property type="protein sequence ID" value="NXK55734.1"/>
    <property type="molecule type" value="Genomic_DNA"/>
</dbReference>
<sequence length="79" mass="8654">NGNPQNPYCHGIDGVMEAYYRSLKSVQLYGPTNFAPVINHVARYASSVKDGSQYFVLLIITDGVISDMAQTKESIVNVS</sequence>
<dbReference type="PANTHER" id="PTHR10857:SF133">
    <property type="entry name" value="COPINE-8"/>
    <property type="match status" value="1"/>
</dbReference>
<dbReference type="PANTHER" id="PTHR10857">
    <property type="entry name" value="COPINE"/>
    <property type="match status" value="1"/>
</dbReference>
<organism evidence="2 3">
    <name type="scientific">Chauna torquata</name>
    <name type="common">Southern screamer</name>
    <dbReference type="NCBI Taxonomy" id="30388"/>
    <lineage>
        <taxon>Eukaryota</taxon>
        <taxon>Metazoa</taxon>
        <taxon>Chordata</taxon>
        <taxon>Craniata</taxon>
        <taxon>Vertebrata</taxon>
        <taxon>Euteleostomi</taxon>
        <taxon>Archelosauria</taxon>
        <taxon>Archosauria</taxon>
        <taxon>Dinosauria</taxon>
        <taxon>Saurischia</taxon>
        <taxon>Theropoda</taxon>
        <taxon>Coelurosauria</taxon>
        <taxon>Aves</taxon>
        <taxon>Neognathae</taxon>
        <taxon>Galloanserae</taxon>
        <taxon>Anseriformes</taxon>
        <taxon>Anhimidae</taxon>
        <taxon>Chauna</taxon>
    </lineage>
</organism>
<feature type="non-terminal residue" evidence="2">
    <location>
        <position position="1"/>
    </location>
</feature>